<feature type="domain" description="Dienelactone hydrolase" evidence="1">
    <location>
        <begin position="32"/>
        <end position="247"/>
    </location>
</feature>
<organism evidence="2 3">
    <name type="scientific">Venturia effusa</name>
    <dbReference type="NCBI Taxonomy" id="50376"/>
    <lineage>
        <taxon>Eukaryota</taxon>
        <taxon>Fungi</taxon>
        <taxon>Dikarya</taxon>
        <taxon>Ascomycota</taxon>
        <taxon>Pezizomycotina</taxon>
        <taxon>Dothideomycetes</taxon>
        <taxon>Pleosporomycetidae</taxon>
        <taxon>Venturiales</taxon>
        <taxon>Venturiaceae</taxon>
        <taxon>Venturia</taxon>
    </lineage>
</organism>
<evidence type="ECO:0000313" key="2">
    <source>
        <dbReference type="EMBL" id="QDS70572.1"/>
    </source>
</evidence>
<reference evidence="2 3" key="1">
    <citation type="submission" date="2019-07" db="EMBL/GenBank/DDBJ databases">
        <title>Finished genome of Venturia effusa.</title>
        <authorList>
            <person name="Young C.A."/>
            <person name="Cox M.P."/>
            <person name="Ganley A.R.D."/>
            <person name="David W.J."/>
        </authorList>
    </citation>
    <scope>NUCLEOTIDE SEQUENCE [LARGE SCALE GENOMIC DNA]</scope>
    <source>
        <strain evidence="3">albino</strain>
    </source>
</reference>
<dbReference type="PANTHER" id="PTHR47668:SF1">
    <property type="entry name" value="DIENELACTONE HYDROLASE DOMAIN-CONTAINING PROTEIN-RELATED"/>
    <property type="match status" value="1"/>
</dbReference>
<dbReference type="SUPFAM" id="SSF53474">
    <property type="entry name" value="alpha/beta-Hydrolases"/>
    <property type="match status" value="1"/>
</dbReference>
<dbReference type="STRING" id="50376.A0A517L4J8"/>
<dbReference type="EMBL" id="CP042188">
    <property type="protein sequence ID" value="QDS70572.1"/>
    <property type="molecule type" value="Genomic_DNA"/>
</dbReference>
<protein>
    <recommendedName>
        <fullName evidence="1">Dienelactone hydrolase domain-containing protein</fullName>
    </recommendedName>
</protein>
<proteinExistence type="predicted"/>
<dbReference type="Gene3D" id="3.40.50.1820">
    <property type="entry name" value="alpha/beta hydrolase"/>
    <property type="match status" value="1"/>
</dbReference>
<dbReference type="Pfam" id="PF01738">
    <property type="entry name" value="DLH"/>
    <property type="match status" value="1"/>
</dbReference>
<name>A0A517L4J8_9PEZI</name>
<keyword evidence="3" id="KW-1185">Reference proteome</keyword>
<evidence type="ECO:0000313" key="3">
    <source>
        <dbReference type="Proteomes" id="UP000316270"/>
    </source>
</evidence>
<gene>
    <name evidence="2" type="ORF">FKW77_010520</name>
</gene>
<accession>A0A517L4J8</accession>
<sequence>MSLHSAACCSVPPVVSKGYELKGNYVKVNGLKTYHTGDAKAKHAILVVYDIFGYFPQTLQGADILAYGDKEKQYQVFMPDFLEGSPADISWYPPDNEEKGAKLGKFFETTAAPPKTVKRVPDLVASIKKEYSIESFAVVGYCWGGKIVNLVSQQGTPFKAAAAVHPAMVDPADAPKVAIPIAVLPSKDEDKEAIAAYSKALKVENVVEFFPTQVHGWMAARSDLEDAGVKKEYERGYKLLLDFFHQHV</sequence>
<dbReference type="OrthoDB" id="2147163at2759"/>
<dbReference type="InterPro" id="IPR002925">
    <property type="entry name" value="Dienelactn_hydro"/>
</dbReference>
<dbReference type="PANTHER" id="PTHR47668">
    <property type="entry name" value="DIENELACTONE HYDROLASE FAMILY PROTEIN (AFU_ORTHOLOGUE AFUA_6G01940)"/>
    <property type="match status" value="1"/>
</dbReference>
<dbReference type="InterPro" id="IPR029058">
    <property type="entry name" value="AB_hydrolase_fold"/>
</dbReference>
<dbReference type="Proteomes" id="UP000316270">
    <property type="component" value="Chromosome 4"/>
</dbReference>
<dbReference type="GO" id="GO:0016787">
    <property type="term" value="F:hydrolase activity"/>
    <property type="evidence" value="ECO:0007669"/>
    <property type="project" value="InterPro"/>
</dbReference>
<evidence type="ECO:0000259" key="1">
    <source>
        <dbReference type="Pfam" id="PF01738"/>
    </source>
</evidence>
<dbReference type="AlphaFoldDB" id="A0A517L4J8"/>